<protein>
    <recommendedName>
        <fullName evidence="3">N-acetyltransferase domain-containing protein</fullName>
    </recommendedName>
</protein>
<dbReference type="STRING" id="675864.SAMN04489747_0134"/>
<dbReference type="InterPro" id="IPR016181">
    <property type="entry name" value="Acyl_CoA_acyltransferase"/>
</dbReference>
<dbReference type="RefSeq" id="WP_197679137.1">
    <property type="nucleotide sequence ID" value="NZ_LT629688.1"/>
</dbReference>
<organism evidence="1 2">
    <name type="scientific">Auraticoccus monumenti</name>
    <dbReference type="NCBI Taxonomy" id="675864"/>
    <lineage>
        <taxon>Bacteria</taxon>
        <taxon>Bacillati</taxon>
        <taxon>Actinomycetota</taxon>
        <taxon>Actinomycetes</taxon>
        <taxon>Propionibacteriales</taxon>
        <taxon>Propionibacteriaceae</taxon>
        <taxon>Auraticoccus</taxon>
    </lineage>
</organism>
<proteinExistence type="predicted"/>
<reference evidence="1 2" key="1">
    <citation type="submission" date="2016-10" db="EMBL/GenBank/DDBJ databases">
        <authorList>
            <person name="de Groot N.N."/>
        </authorList>
    </citation>
    <scope>NUCLEOTIDE SEQUENCE [LARGE SCALE GENOMIC DNA]</scope>
    <source>
        <strain evidence="1 2">MON 2.2</strain>
    </source>
</reference>
<evidence type="ECO:0000313" key="1">
    <source>
        <dbReference type="EMBL" id="SDD08734.1"/>
    </source>
</evidence>
<sequence>MSGRYRVAVETAMDTLTTHAFWDLYEAAFGPLRTRAAARQVLTREEFDAEMVDPRVTKHVARDADGTPVGVTTLTRDLSTVPWISPEYFAARFPEHAARDAIFYLGFTLVAPGLQGSTVFGDMISSCLVEFTAARGICGYDVCAYNDEVLRMDTMIRRTMAARTTVRHHRLDAQTYYCVEVP</sequence>
<keyword evidence="2" id="KW-1185">Reference proteome</keyword>
<dbReference type="SUPFAM" id="SSF55729">
    <property type="entry name" value="Acyl-CoA N-acyltransferases (Nat)"/>
    <property type="match status" value="1"/>
</dbReference>
<dbReference type="EMBL" id="LT629688">
    <property type="protein sequence ID" value="SDD08734.1"/>
    <property type="molecule type" value="Genomic_DNA"/>
</dbReference>
<name>A0A1G6RWG0_9ACTN</name>
<dbReference type="Proteomes" id="UP000198546">
    <property type="component" value="Chromosome i"/>
</dbReference>
<gene>
    <name evidence="1" type="ORF">SAMN04489747_0134</name>
</gene>
<evidence type="ECO:0008006" key="3">
    <source>
        <dbReference type="Google" id="ProtNLM"/>
    </source>
</evidence>
<accession>A0A1G6RWG0</accession>
<evidence type="ECO:0000313" key="2">
    <source>
        <dbReference type="Proteomes" id="UP000198546"/>
    </source>
</evidence>
<dbReference type="AlphaFoldDB" id="A0A1G6RWG0"/>